<dbReference type="EMBL" id="RIAX01000010">
    <property type="protein sequence ID" value="RNF38807.1"/>
    <property type="molecule type" value="Genomic_DNA"/>
</dbReference>
<dbReference type="RefSeq" id="WP_123166146.1">
    <property type="nucleotide sequence ID" value="NZ_RIAX01000010.1"/>
</dbReference>
<proteinExistence type="predicted"/>
<name>A0A3M8P560_9BACL</name>
<evidence type="ECO:0000313" key="1">
    <source>
        <dbReference type="EMBL" id="RNF38807.1"/>
    </source>
</evidence>
<comment type="caution">
    <text evidence="1">The sequence shown here is derived from an EMBL/GenBank/DDBJ whole genome shotgun (WGS) entry which is preliminary data.</text>
</comment>
<keyword evidence="2" id="KW-1185">Reference proteome</keyword>
<dbReference type="InterPro" id="IPR009241">
    <property type="entry name" value="HigB-like"/>
</dbReference>
<organism evidence="1 2">
    <name type="scientific">Planococcus salinus</name>
    <dbReference type="NCBI Taxonomy" id="1848460"/>
    <lineage>
        <taxon>Bacteria</taxon>
        <taxon>Bacillati</taxon>
        <taxon>Bacillota</taxon>
        <taxon>Bacilli</taxon>
        <taxon>Bacillales</taxon>
        <taxon>Caryophanaceae</taxon>
        <taxon>Planococcus</taxon>
    </lineage>
</organism>
<dbReference type="Pfam" id="PF05973">
    <property type="entry name" value="Gp49"/>
    <property type="match status" value="1"/>
</dbReference>
<reference evidence="1 2" key="1">
    <citation type="journal article" date="2018" name="Int. J. Syst. Evol. Microbiol.">
        <title>Planococcus salinus sp. nov., a moderately halophilic bacterium isolated from a saline-alkali soil.</title>
        <authorList>
            <person name="Gan L."/>
        </authorList>
    </citation>
    <scope>NUCLEOTIDE SEQUENCE [LARGE SCALE GENOMIC DNA]</scope>
    <source>
        <strain evidence="1 2">LCB217</strain>
    </source>
</reference>
<gene>
    <name evidence="1" type="ORF">EEX84_13160</name>
</gene>
<dbReference type="OrthoDB" id="573082at2"/>
<sequence>MDNFLDSLPAKDTDKILRDIQLLQRFGPRWGHPHIDYFKREKIYELRVKHGSNIYRIFFFTWKGTILLLTHGFTKKSQKTPTNELQRAVRIREDWIKRKGE</sequence>
<protein>
    <submittedName>
        <fullName evidence="1">Type II toxin-antitoxin system RelE/ParE family toxin</fullName>
    </submittedName>
</protein>
<dbReference type="AlphaFoldDB" id="A0A3M8P560"/>
<dbReference type="Proteomes" id="UP000275473">
    <property type="component" value="Unassembled WGS sequence"/>
</dbReference>
<accession>A0A3M8P560</accession>
<evidence type="ECO:0000313" key="2">
    <source>
        <dbReference type="Proteomes" id="UP000275473"/>
    </source>
</evidence>